<comment type="caution">
    <text evidence="9">The sequence shown here is derived from an EMBL/GenBank/DDBJ whole genome shotgun (WGS) entry which is preliminary data.</text>
</comment>
<feature type="transmembrane region" description="Helical" evidence="7">
    <location>
        <begin position="265"/>
        <end position="286"/>
    </location>
</feature>
<evidence type="ECO:0000256" key="1">
    <source>
        <dbReference type="ARBA" id="ARBA00004141"/>
    </source>
</evidence>
<comment type="subcellular location">
    <subcellularLocation>
        <location evidence="1">Membrane</location>
        <topology evidence="1">Multi-pass membrane protein</topology>
    </subcellularLocation>
</comment>
<dbReference type="PANTHER" id="PTHR33048">
    <property type="entry name" value="PTH11-LIKE INTEGRAL MEMBRANE PROTEIN (AFU_ORTHOLOGUE AFUA_5G11245)"/>
    <property type="match status" value="1"/>
</dbReference>
<feature type="domain" description="Rhodopsin" evidence="8">
    <location>
        <begin position="51"/>
        <end position="287"/>
    </location>
</feature>
<evidence type="ECO:0000256" key="2">
    <source>
        <dbReference type="ARBA" id="ARBA00022692"/>
    </source>
</evidence>
<evidence type="ECO:0000256" key="5">
    <source>
        <dbReference type="ARBA" id="ARBA00038359"/>
    </source>
</evidence>
<dbReference type="PANTHER" id="PTHR33048:SF96">
    <property type="entry name" value="INTEGRAL MEMBRANE PROTEIN"/>
    <property type="match status" value="1"/>
</dbReference>
<dbReference type="GO" id="GO:0016020">
    <property type="term" value="C:membrane"/>
    <property type="evidence" value="ECO:0007669"/>
    <property type="project" value="UniProtKB-SubCell"/>
</dbReference>
<feature type="transmembrane region" description="Helical" evidence="7">
    <location>
        <begin position="185"/>
        <end position="213"/>
    </location>
</feature>
<dbReference type="EMBL" id="NHZQ01000335">
    <property type="protein sequence ID" value="PSK42181.1"/>
    <property type="molecule type" value="Genomic_DNA"/>
</dbReference>
<evidence type="ECO:0000313" key="9">
    <source>
        <dbReference type="EMBL" id="PSK42181.1"/>
    </source>
</evidence>
<name>A0A2P7Z1W1_9PEZI</name>
<organism evidence="9 10">
    <name type="scientific">Elsinoe australis</name>
    <dbReference type="NCBI Taxonomy" id="40998"/>
    <lineage>
        <taxon>Eukaryota</taxon>
        <taxon>Fungi</taxon>
        <taxon>Dikarya</taxon>
        <taxon>Ascomycota</taxon>
        <taxon>Pezizomycotina</taxon>
        <taxon>Dothideomycetes</taxon>
        <taxon>Dothideomycetidae</taxon>
        <taxon>Myriangiales</taxon>
        <taxon>Elsinoaceae</taxon>
        <taxon>Elsinoe</taxon>
    </lineage>
</organism>
<evidence type="ECO:0000313" key="10">
    <source>
        <dbReference type="Proteomes" id="UP000243723"/>
    </source>
</evidence>
<feature type="compositionally biased region" description="Polar residues" evidence="6">
    <location>
        <begin position="301"/>
        <end position="316"/>
    </location>
</feature>
<feature type="transmembrane region" description="Helical" evidence="7">
    <location>
        <begin position="113"/>
        <end position="132"/>
    </location>
</feature>
<gene>
    <name evidence="9" type="ORF">B9Z65_4095</name>
</gene>
<dbReference type="InterPro" id="IPR049326">
    <property type="entry name" value="Rhodopsin_dom_fungi"/>
</dbReference>
<comment type="similarity">
    <text evidence="5">Belongs to the SAT4 family.</text>
</comment>
<keyword evidence="3 7" id="KW-1133">Transmembrane helix</keyword>
<keyword evidence="10" id="KW-1185">Reference proteome</keyword>
<evidence type="ECO:0000256" key="4">
    <source>
        <dbReference type="ARBA" id="ARBA00023136"/>
    </source>
</evidence>
<feature type="transmembrane region" description="Helical" evidence="7">
    <location>
        <begin position="144"/>
        <end position="165"/>
    </location>
</feature>
<feature type="region of interest" description="Disordered" evidence="6">
    <location>
        <begin position="301"/>
        <end position="325"/>
    </location>
</feature>
<feature type="transmembrane region" description="Helical" evidence="7">
    <location>
        <begin position="67"/>
        <end position="88"/>
    </location>
</feature>
<evidence type="ECO:0000256" key="3">
    <source>
        <dbReference type="ARBA" id="ARBA00022989"/>
    </source>
</evidence>
<evidence type="ECO:0000256" key="6">
    <source>
        <dbReference type="SAM" id="MobiDB-lite"/>
    </source>
</evidence>
<feature type="transmembrane region" description="Helical" evidence="7">
    <location>
        <begin position="225"/>
        <end position="245"/>
    </location>
</feature>
<sequence>MSSFHLTPREEPGSIDGYQASITAKMIINALNDIETLVIVFAVLITLSMVIRVYVRLAMTKVWGREDWAMVVTYACSMTQSILSAIIAEIGKQLWRGDASVATLNDRLSRVSYGFYALTLIALKFSLGFFFLKIFSHKRTQRLVIYGILALHTTTGLAYFCFPVFTCAQLKALQGLTDSCAIQSASTAVFSLFSVMNIISDFTFTIMAVVALWKAKLPVPTKVSACALLLLGCVGGIASAIRLAYVLQPTDQLKYTQQLFDLSRWVIIELAAGIIAANLAMIRPLLHAFLMKFKLISTQGTTEPTRQNGTKTTQRQMHTDRNGDTFPLNEIKRDVEVLVDEEKGSTESLHTRSAVRQREI</sequence>
<accession>A0A2P7Z1W1</accession>
<dbReference type="OrthoDB" id="4682787at2759"/>
<dbReference type="InterPro" id="IPR052337">
    <property type="entry name" value="SAT4-like"/>
</dbReference>
<reference evidence="9 10" key="1">
    <citation type="submission" date="2017-05" db="EMBL/GenBank/DDBJ databases">
        <title>Draft genome sequence of Elsinoe australis.</title>
        <authorList>
            <person name="Cheng Q."/>
        </authorList>
    </citation>
    <scope>NUCLEOTIDE SEQUENCE [LARGE SCALE GENOMIC DNA]</scope>
    <source>
        <strain evidence="9 10">NL1</strain>
    </source>
</reference>
<keyword evidence="4 7" id="KW-0472">Membrane</keyword>
<protein>
    <recommendedName>
        <fullName evidence="8">Rhodopsin domain-containing protein</fullName>
    </recommendedName>
</protein>
<dbReference type="STRING" id="40998.A0A2P7Z1W1"/>
<dbReference type="Pfam" id="PF20684">
    <property type="entry name" value="Fung_rhodopsin"/>
    <property type="match status" value="1"/>
</dbReference>
<proteinExistence type="inferred from homology"/>
<keyword evidence="2 7" id="KW-0812">Transmembrane</keyword>
<dbReference type="Proteomes" id="UP000243723">
    <property type="component" value="Unassembled WGS sequence"/>
</dbReference>
<evidence type="ECO:0000259" key="8">
    <source>
        <dbReference type="Pfam" id="PF20684"/>
    </source>
</evidence>
<dbReference type="AlphaFoldDB" id="A0A2P7Z1W1"/>
<feature type="transmembrane region" description="Helical" evidence="7">
    <location>
        <begin position="36"/>
        <end position="55"/>
    </location>
</feature>
<evidence type="ECO:0000256" key="7">
    <source>
        <dbReference type="SAM" id="Phobius"/>
    </source>
</evidence>